<keyword evidence="1" id="KW-0677">Repeat</keyword>
<feature type="domain" description="RRM" evidence="5">
    <location>
        <begin position="95"/>
        <end position="170"/>
    </location>
</feature>
<dbReference type="SUPFAM" id="SSF54928">
    <property type="entry name" value="RNA-binding domain, RBD"/>
    <property type="match status" value="1"/>
</dbReference>
<comment type="caution">
    <text evidence="6">The sequence shown here is derived from an EMBL/GenBank/DDBJ whole genome shotgun (WGS) entry which is preliminary data.</text>
</comment>
<dbReference type="InterPro" id="IPR012677">
    <property type="entry name" value="Nucleotide-bd_a/b_plait_sf"/>
</dbReference>
<accession>A0ABV2ARI1</accession>
<gene>
    <name evidence="6" type="primary">PABPC4_2</name>
    <name evidence="6" type="ORF">MHBO_003795</name>
</gene>
<keyword evidence="2 3" id="KW-0694">RNA-binding</keyword>
<evidence type="ECO:0000259" key="5">
    <source>
        <dbReference type="PROSITE" id="PS50102"/>
    </source>
</evidence>
<dbReference type="SMART" id="SM00360">
    <property type="entry name" value="RRM"/>
    <property type="match status" value="2"/>
</dbReference>
<evidence type="ECO:0000256" key="4">
    <source>
        <dbReference type="SAM" id="MobiDB-lite"/>
    </source>
</evidence>
<dbReference type="Gene3D" id="3.30.70.330">
    <property type="match status" value="2"/>
</dbReference>
<evidence type="ECO:0000313" key="7">
    <source>
        <dbReference type="Proteomes" id="UP001439008"/>
    </source>
</evidence>
<dbReference type="Pfam" id="PF00076">
    <property type="entry name" value="RRM_1"/>
    <property type="match status" value="2"/>
</dbReference>
<dbReference type="CDD" id="cd00590">
    <property type="entry name" value="RRM_SF"/>
    <property type="match status" value="2"/>
</dbReference>
<evidence type="ECO:0000256" key="2">
    <source>
        <dbReference type="ARBA" id="ARBA00022884"/>
    </source>
</evidence>
<evidence type="ECO:0000256" key="1">
    <source>
        <dbReference type="ARBA" id="ARBA00022737"/>
    </source>
</evidence>
<evidence type="ECO:0000313" key="6">
    <source>
        <dbReference type="EMBL" id="MES1922285.1"/>
    </source>
</evidence>
<dbReference type="InterPro" id="IPR000504">
    <property type="entry name" value="RRM_dom"/>
</dbReference>
<feature type="region of interest" description="Disordered" evidence="4">
    <location>
        <begin position="261"/>
        <end position="298"/>
    </location>
</feature>
<evidence type="ECO:0000256" key="3">
    <source>
        <dbReference type="PROSITE-ProRule" id="PRU00176"/>
    </source>
</evidence>
<dbReference type="InterPro" id="IPR035979">
    <property type="entry name" value="RBD_domain_sf"/>
</dbReference>
<feature type="compositionally biased region" description="Basic residues" evidence="4">
    <location>
        <begin position="266"/>
        <end position="281"/>
    </location>
</feature>
<keyword evidence="7" id="KW-1185">Reference proteome</keyword>
<proteinExistence type="predicted"/>
<organism evidence="6 7">
    <name type="scientific">Bonamia ostreae</name>
    <dbReference type="NCBI Taxonomy" id="126728"/>
    <lineage>
        <taxon>Eukaryota</taxon>
        <taxon>Sar</taxon>
        <taxon>Rhizaria</taxon>
        <taxon>Endomyxa</taxon>
        <taxon>Ascetosporea</taxon>
        <taxon>Haplosporida</taxon>
        <taxon>Bonamia</taxon>
    </lineage>
</organism>
<feature type="domain" description="RRM" evidence="5">
    <location>
        <begin position="186"/>
        <end position="256"/>
    </location>
</feature>
<reference evidence="6 7" key="1">
    <citation type="journal article" date="2024" name="BMC Biol.">
        <title>Comparative genomics of Ascetosporea gives new insight into the evolutionary basis for animal parasitism in Rhizaria.</title>
        <authorList>
            <person name="Hiltunen Thoren M."/>
            <person name="Onut-Brannstrom I."/>
            <person name="Alfjorden A."/>
            <person name="Peckova H."/>
            <person name="Swords F."/>
            <person name="Hooper C."/>
            <person name="Holzer A.S."/>
            <person name="Bass D."/>
            <person name="Burki F."/>
        </authorList>
    </citation>
    <scope>NUCLEOTIDE SEQUENCE [LARGE SCALE GENOMIC DNA]</scope>
    <source>
        <strain evidence="6">20-A016</strain>
    </source>
</reference>
<dbReference type="PROSITE" id="PS50102">
    <property type="entry name" value="RRM"/>
    <property type="match status" value="2"/>
</dbReference>
<dbReference type="Proteomes" id="UP001439008">
    <property type="component" value="Unassembled WGS sequence"/>
</dbReference>
<sequence>MSDSETKSKKIEPSEERSIYIRFGEDTKDDLLALVADYKEDAVIQGANFCILTYEDENKKNSEKAVIEQKLQGKSCTVADYKKSIRQIRAEESKRKVYVAEFGDEVTEENLRKAFEKYGTIDEVILLRSPAKDNKPYAFIKFEDVSSAEKAAEEGVELEGEKAVVEQSRPKRFTPRFRSTGAPLRNAVMIANYDASVPKESIRKQAEGNGEVVSFRFSKDHAIVAYKNPKMAEKAIANINGAKVNDKTLMAVAAPKSMLFGSSRFRGGRGRRGRGRRRNRRGGGENEKENAVNGNEAE</sequence>
<protein>
    <submittedName>
        <fullName evidence="6">Polyadenylate-binding protein 4</fullName>
    </submittedName>
</protein>
<name>A0ABV2ARI1_9EUKA</name>
<dbReference type="PANTHER" id="PTHR24012">
    <property type="entry name" value="RNA BINDING PROTEIN"/>
    <property type="match status" value="1"/>
</dbReference>
<dbReference type="EMBL" id="JBDODL010002523">
    <property type="protein sequence ID" value="MES1922285.1"/>
    <property type="molecule type" value="Genomic_DNA"/>
</dbReference>